<sequence length="217" mass="23993">MLIAYKPLRSALAVLFTASLCASCASAPAFSPSERTPQSAQLIPFEPTRLRPHPAHLTSPTHPMRAPGQSHSRAHLAQGPLQASAYLWWRVYGETYGRASGPTCNFSPTCSRFGLEASAYGPRGLIWTFGRLQRDQRPDDFYATTPDGHLSDPIANYAIWTQAPTLDRSPYVETPHHGWYLFVRALRAGLARDILERRPDSDVRPSGQRPADSAPAR</sequence>
<feature type="region of interest" description="Disordered" evidence="1">
    <location>
        <begin position="197"/>
        <end position="217"/>
    </location>
</feature>
<reference evidence="3 4" key="1">
    <citation type="submission" date="2018-05" db="EMBL/GenBank/DDBJ databases">
        <title>Lujinxingia marina gen. nov. sp. nov., a new facultative anaerobic member of the class Deltaproteobacteria, and proposal of Lujinxingaceae fam. nov.</title>
        <authorList>
            <person name="Li C.-M."/>
        </authorList>
    </citation>
    <scope>NUCLEOTIDE SEQUENCE [LARGE SCALE GENOMIC DNA]</scope>
    <source>
        <strain evidence="3 4">B210</strain>
    </source>
</reference>
<protein>
    <recommendedName>
        <fullName evidence="5">Membrane protein insertion efficiency factor YidD</fullName>
    </recommendedName>
</protein>
<evidence type="ECO:0008006" key="5">
    <source>
        <dbReference type="Google" id="ProtNLM"/>
    </source>
</evidence>
<proteinExistence type="predicted"/>
<gene>
    <name evidence="3" type="ORF">DL240_00600</name>
</gene>
<dbReference type="AlphaFoldDB" id="A0A328CDJ0"/>
<evidence type="ECO:0000256" key="1">
    <source>
        <dbReference type="SAM" id="MobiDB-lite"/>
    </source>
</evidence>
<dbReference type="EMBL" id="QHKO01000001">
    <property type="protein sequence ID" value="RAL24743.1"/>
    <property type="molecule type" value="Genomic_DNA"/>
</dbReference>
<dbReference type="RefSeq" id="WP_111727915.1">
    <property type="nucleotide sequence ID" value="NZ_QHKO01000001.1"/>
</dbReference>
<evidence type="ECO:0000313" key="3">
    <source>
        <dbReference type="EMBL" id="RAL24743.1"/>
    </source>
</evidence>
<comment type="caution">
    <text evidence="3">The sequence shown here is derived from an EMBL/GenBank/DDBJ whole genome shotgun (WGS) entry which is preliminary data.</text>
</comment>
<feature type="chain" id="PRO_5016434401" description="Membrane protein insertion efficiency factor YidD" evidence="2">
    <location>
        <begin position="28"/>
        <end position="217"/>
    </location>
</feature>
<evidence type="ECO:0000313" key="4">
    <source>
        <dbReference type="Proteomes" id="UP000249169"/>
    </source>
</evidence>
<dbReference type="OrthoDB" id="5504313at2"/>
<dbReference type="Proteomes" id="UP000249169">
    <property type="component" value="Unassembled WGS sequence"/>
</dbReference>
<feature type="region of interest" description="Disordered" evidence="1">
    <location>
        <begin position="50"/>
        <end position="75"/>
    </location>
</feature>
<feature type="signal peptide" evidence="2">
    <location>
        <begin position="1"/>
        <end position="27"/>
    </location>
</feature>
<evidence type="ECO:0000256" key="2">
    <source>
        <dbReference type="SAM" id="SignalP"/>
    </source>
</evidence>
<organism evidence="3 4">
    <name type="scientific">Lujinxingia litoralis</name>
    <dbReference type="NCBI Taxonomy" id="2211119"/>
    <lineage>
        <taxon>Bacteria</taxon>
        <taxon>Deltaproteobacteria</taxon>
        <taxon>Bradymonadales</taxon>
        <taxon>Lujinxingiaceae</taxon>
        <taxon>Lujinxingia</taxon>
    </lineage>
</organism>
<accession>A0A328CDJ0</accession>
<keyword evidence="4" id="KW-1185">Reference proteome</keyword>
<keyword evidence="2" id="KW-0732">Signal</keyword>
<name>A0A328CDJ0_9DELT</name>